<protein>
    <submittedName>
        <fullName evidence="3">Uncharacterized protein</fullName>
    </submittedName>
</protein>
<keyword evidence="2" id="KW-1133">Transmembrane helix</keyword>
<evidence type="ECO:0000313" key="4">
    <source>
        <dbReference type="Proteomes" id="UP001604277"/>
    </source>
</evidence>
<dbReference type="Proteomes" id="UP001604277">
    <property type="component" value="Unassembled WGS sequence"/>
</dbReference>
<keyword evidence="2" id="KW-0472">Membrane</keyword>
<keyword evidence="2" id="KW-0812">Transmembrane</keyword>
<proteinExistence type="predicted"/>
<comment type="caution">
    <text evidence="3">The sequence shown here is derived from an EMBL/GenBank/DDBJ whole genome shotgun (WGS) entry which is preliminary data.</text>
</comment>
<keyword evidence="1" id="KW-0175">Coiled coil</keyword>
<reference evidence="4" key="1">
    <citation type="submission" date="2024-07" db="EMBL/GenBank/DDBJ databases">
        <title>Two chromosome-level genome assemblies of Korean endemic species Abeliophyllum distichum and Forsythia ovata (Oleaceae).</title>
        <authorList>
            <person name="Jang H."/>
        </authorList>
    </citation>
    <scope>NUCLEOTIDE SEQUENCE [LARGE SCALE GENOMIC DNA]</scope>
</reference>
<dbReference type="PANTHER" id="PTHR34132">
    <property type="entry name" value="EMB|CAB87627.1-RELATED"/>
    <property type="match status" value="1"/>
</dbReference>
<sequence length="156" mass="17692">MKEKERQKDTRMQILEKTLEGLIDDLKKEKEDCNKEKNTCPAHVGERESYLVKGSEESERNCEMCPLRIILIFLSATLAGFFVLKNLKSPPIDPENDDVKSPTDKEIESPNSLTLSNKVCGAIRKGFWTFVDMASGRYLWRNLVSSSTSCTGKRAD</sequence>
<dbReference type="AlphaFoldDB" id="A0ABD1RKI0"/>
<evidence type="ECO:0000313" key="3">
    <source>
        <dbReference type="EMBL" id="KAL2488549.1"/>
    </source>
</evidence>
<name>A0ABD1RKI0_9LAMI</name>
<dbReference type="EMBL" id="JBFOLJ010000012">
    <property type="protein sequence ID" value="KAL2488549.1"/>
    <property type="molecule type" value="Genomic_DNA"/>
</dbReference>
<dbReference type="PANTHER" id="PTHR34132:SF4">
    <property type="entry name" value="EXPRESSED PROTEIN"/>
    <property type="match status" value="1"/>
</dbReference>
<accession>A0ABD1RKI0</accession>
<gene>
    <name evidence="3" type="ORF">Fot_41841</name>
</gene>
<feature type="transmembrane region" description="Helical" evidence="2">
    <location>
        <begin position="65"/>
        <end position="84"/>
    </location>
</feature>
<feature type="coiled-coil region" evidence="1">
    <location>
        <begin position="12"/>
        <end position="39"/>
    </location>
</feature>
<evidence type="ECO:0000256" key="2">
    <source>
        <dbReference type="SAM" id="Phobius"/>
    </source>
</evidence>
<evidence type="ECO:0000256" key="1">
    <source>
        <dbReference type="SAM" id="Coils"/>
    </source>
</evidence>
<organism evidence="3 4">
    <name type="scientific">Forsythia ovata</name>
    <dbReference type="NCBI Taxonomy" id="205694"/>
    <lineage>
        <taxon>Eukaryota</taxon>
        <taxon>Viridiplantae</taxon>
        <taxon>Streptophyta</taxon>
        <taxon>Embryophyta</taxon>
        <taxon>Tracheophyta</taxon>
        <taxon>Spermatophyta</taxon>
        <taxon>Magnoliopsida</taxon>
        <taxon>eudicotyledons</taxon>
        <taxon>Gunneridae</taxon>
        <taxon>Pentapetalae</taxon>
        <taxon>asterids</taxon>
        <taxon>lamiids</taxon>
        <taxon>Lamiales</taxon>
        <taxon>Oleaceae</taxon>
        <taxon>Forsythieae</taxon>
        <taxon>Forsythia</taxon>
    </lineage>
</organism>
<keyword evidence="4" id="KW-1185">Reference proteome</keyword>